<evidence type="ECO:0000313" key="2">
    <source>
        <dbReference type="Proteomes" id="UP001179363"/>
    </source>
</evidence>
<reference evidence="1" key="1">
    <citation type="submission" date="2022-01" db="EMBL/GenBank/DDBJ databases">
        <title>Gillisia lutea sp. nov., isolated from marine plastic residues from the Malvarosa beach (Valencia, Spain).</title>
        <authorList>
            <person name="Vidal-Verdu A."/>
            <person name="Molina-Menor E."/>
            <person name="Satari L."/>
            <person name="Pascual J."/>
            <person name="Pereto J."/>
            <person name="Porcar M."/>
        </authorList>
    </citation>
    <scope>NUCLEOTIDE SEQUENCE</scope>
    <source>
        <strain evidence="1">M10.2A</strain>
    </source>
</reference>
<dbReference type="GO" id="GO:0003746">
    <property type="term" value="F:translation elongation factor activity"/>
    <property type="evidence" value="ECO:0007669"/>
    <property type="project" value="UniProtKB-KW"/>
</dbReference>
<evidence type="ECO:0000313" key="1">
    <source>
        <dbReference type="EMBL" id="MCF4100582.1"/>
    </source>
</evidence>
<dbReference type="RefSeq" id="WP_236132722.1">
    <property type="nucleotide sequence ID" value="NZ_JAKGTH010000006.1"/>
</dbReference>
<dbReference type="Proteomes" id="UP001179363">
    <property type="component" value="Unassembled WGS sequence"/>
</dbReference>
<keyword evidence="2" id="KW-1185">Reference proteome</keyword>
<comment type="caution">
    <text evidence="1">The sequence shown here is derived from an EMBL/GenBank/DDBJ whole genome shotgun (WGS) entry which is preliminary data.</text>
</comment>
<gene>
    <name evidence="1" type="ORF">L1I30_02775</name>
</gene>
<proteinExistence type="predicted"/>
<organism evidence="1 2">
    <name type="scientific">Gillisia lutea</name>
    <dbReference type="NCBI Taxonomy" id="2909668"/>
    <lineage>
        <taxon>Bacteria</taxon>
        <taxon>Pseudomonadati</taxon>
        <taxon>Bacteroidota</taxon>
        <taxon>Flavobacteriia</taxon>
        <taxon>Flavobacteriales</taxon>
        <taxon>Flavobacteriaceae</taxon>
        <taxon>Gillisia</taxon>
    </lineage>
</organism>
<keyword evidence="1" id="KW-0251">Elongation factor</keyword>
<dbReference type="EMBL" id="JAKGTH010000006">
    <property type="protein sequence ID" value="MCF4100582.1"/>
    <property type="molecule type" value="Genomic_DNA"/>
</dbReference>
<accession>A0ABS9EE92</accession>
<keyword evidence="1" id="KW-0648">Protein biosynthesis</keyword>
<sequence>MNTRFLLLDSCKEYVDSRIERITVAVNDLQLALENDTKSSAGDKYETGREMINLEFNKLSAQLQNFRKLKETLHRVENSSNSTTIQLGSVVKTTGANYFISIPAGELTCEDGKYYAIGANSPIAQILLGKAEADNFSFNGKTFIIKEVN</sequence>
<protein>
    <submittedName>
        <fullName evidence="1">Transcription elongation factor</fullName>
    </submittedName>
</protein>
<name>A0ABS9EE92_9FLAO</name>